<dbReference type="EMBL" id="JAPMSZ010000004">
    <property type="protein sequence ID" value="KAJ5105731.1"/>
    <property type="molecule type" value="Genomic_DNA"/>
</dbReference>
<evidence type="ECO:0000313" key="5">
    <source>
        <dbReference type="Proteomes" id="UP001141434"/>
    </source>
</evidence>
<dbReference type="OrthoDB" id="191139at2759"/>
<name>A0A9W9FSP3_9EURO</name>
<dbReference type="InterPro" id="IPR036291">
    <property type="entry name" value="NAD(P)-bd_dom_sf"/>
</dbReference>
<evidence type="ECO:0000256" key="2">
    <source>
        <dbReference type="ARBA" id="ARBA00022857"/>
    </source>
</evidence>
<gene>
    <name evidence="4" type="ORF">NUU61_003078</name>
</gene>
<dbReference type="PANTHER" id="PTHR24320:SF272">
    <property type="entry name" value="NAD(P)-BINDING ROSSMANN-FOLD SUPERFAMILY PROTEIN"/>
    <property type="match status" value="1"/>
</dbReference>
<evidence type="ECO:0000256" key="3">
    <source>
        <dbReference type="ARBA" id="ARBA00023002"/>
    </source>
</evidence>
<dbReference type="GeneID" id="81392828"/>
<accession>A0A9W9FSP3</accession>
<organism evidence="4 5">
    <name type="scientific">Penicillium alfredii</name>
    <dbReference type="NCBI Taxonomy" id="1506179"/>
    <lineage>
        <taxon>Eukaryota</taxon>
        <taxon>Fungi</taxon>
        <taxon>Dikarya</taxon>
        <taxon>Ascomycota</taxon>
        <taxon>Pezizomycotina</taxon>
        <taxon>Eurotiomycetes</taxon>
        <taxon>Eurotiomycetidae</taxon>
        <taxon>Eurotiales</taxon>
        <taxon>Aspergillaceae</taxon>
        <taxon>Penicillium</taxon>
    </lineage>
</organism>
<dbReference type="PANTHER" id="PTHR24320">
    <property type="entry name" value="RETINOL DEHYDROGENASE"/>
    <property type="match status" value="1"/>
</dbReference>
<evidence type="ECO:0000256" key="1">
    <source>
        <dbReference type="ARBA" id="ARBA00006484"/>
    </source>
</evidence>
<proteinExistence type="inferred from homology"/>
<dbReference type="Proteomes" id="UP001141434">
    <property type="component" value="Unassembled WGS sequence"/>
</dbReference>
<dbReference type="AlphaFoldDB" id="A0A9W9FSP3"/>
<comment type="similarity">
    <text evidence="1">Belongs to the short-chain dehydrogenases/reductases (SDR) family.</text>
</comment>
<sequence>MELVQMDQSSLESVRKASDTILAKTNQVNILINNAAIMAIPERQLTDDGYELQFATYHLSHFLFFNLLKPALLAASSPSFQSWVVMVSAAAHRVHGINASDNYNFQNGGYTNVYMANKIERRHGARGLHATSFHPGIIATGIALFLPAEQLQAMQQDPVVLKVLKTPEQGAATTL</sequence>
<dbReference type="InterPro" id="IPR002347">
    <property type="entry name" value="SDR_fam"/>
</dbReference>
<keyword evidence="5" id="KW-1185">Reference proteome</keyword>
<reference evidence="4" key="2">
    <citation type="journal article" date="2023" name="IMA Fungus">
        <title>Comparative genomic study of the Penicillium genus elucidates a diverse pangenome and 15 lateral gene transfer events.</title>
        <authorList>
            <person name="Petersen C."/>
            <person name="Sorensen T."/>
            <person name="Nielsen M.R."/>
            <person name="Sondergaard T.E."/>
            <person name="Sorensen J.L."/>
            <person name="Fitzpatrick D.A."/>
            <person name="Frisvad J.C."/>
            <person name="Nielsen K.L."/>
        </authorList>
    </citation>
    <scope>NUCLEOTIDE SEQUENCE</scope>
    <source>
        <strain evidence="4">IBT 34128</strain>
    </source>
</reference>
<evidence type="ECO:0000313" key="4">
    <source>
        <dbReference type="EMBL" id="KAJ5105731.1"/>
    </source>
</evidence>
<dbReference type="RefSeq" id="XP_056514727.1">
    <property type="nucleotide sequence ID" value="XM_056653660.1"/>
</dbReference>
<dbReference type="Pfam" id="PF13561">
    <property type="entry name" value="adh_short_C2"/>
    <property type="match status" value="1"/>
</dbReference>
<comment type="caution">
    <text evidence="4">The sequence shown here is derived from an EMBL/GenBank/DDBJ whole genome shotgun (WGS) entry which is preliminary data.</text>
</comment>
<reference evidence="4" key="1">
    <citation type="submission" date="2022-11" db="EMBL/GenBank/DDBJ databases">
        <authorList>
            <person name="Petersen C."/>
        </authorList>
    </citation>
    <scope>NUCLEOTIDE SEQUENCE</scope>
    <source>
        <strain evidence="4">IBT 34128</strain>
    </source>
</reference>
<dbReference type="Gene3D" id="3.40.50.720">
    <property type="entry name" value="NAD(P)-binding Rossmann-like Domain"/>
    <property type="match status" value="1"/>
</dbReference>
<keyword evidence="3" id="KW-0560">Oxidoreductase</keyword>
<protein>
    <submittedName>
        <fullName evidence="4">Uncharacterized protein</fullName>
    </submittedName>
</protein>
<keyword evidence="2" id="KW-0521">NADP</keyword>
<dbReference type="SUPFAM" id="SSF51735">
    <property type="entry name" value="NAD(P)-binding Rossmann-fold domains"/>
    <property type="match status" value="1"/>
</dbReference>
<dbReference type="GO" id="GO:0016491">
    <property type="term" value="F:oxidoreductase activity"/>
    <property type="evidence" value="ECO:0007669"/>
    <property type="project" value="UniProtKB-KW"/>
</dbReference>